<reference evidence="1" key="1">
    <citation type="submission" date="2023-06" db="EMBL/GenBank/DDBJ databases">
        <title>Draft Genome Sequences of Representative Paenibacillus Polymyxa, Bacillus cereus, Fictibacillus sp., and Brevibacillus agri Strains Isolated from Amazonian Dark Earth.</title>
        <authorList>
            <person name="Pellegrinetti T.A."/>
            <person name="Cunha I.C.M."/>
            <person name="Chaves M.G."/>
            <person name="Freitas A.S."/>
            <person name="Silva A.V.R."/>
            <person name="Tsai S.M."/>
            <person name="Mendes L.W."/>
        </authorList>
    </citation>
    <scope>NUCLEOTIDE SEQUENCE</scope>
    <source>
        <strain evidence="1">CENA-BCM004</strain>
    </source>
</reference>
<dbReference type="EMBL" id="JAUHLN010000002">
    <property type="protein sequence ID" value="MDN4074241.1"/>
    <property type="molecule type" value="Genomic_DNA"/>
</dbReference>
<dbReference type="PANTHER" id="PTHR35788:SF1">
    <property type="entry name" value="EXPORTED PROTEIN"/>
    <property type="match status" value="1"/>
</dbReference>
<dbReference type="Pfam" id="PF04294">
    <property type="entry name" value="VanW"/>
    <property type="match status" value="1"/>
</dbReference>
<proteinExistence type="predicted"/>
<evidence type="ECO:0000313" key="1">
    <source>
        <dbReference type="EMBL" id="MDN4074241.1"/>
    </source>
</evidence>
<dbReference type="RefSeq" id="WP_290400309.1">
    <property type="nucleotide sequence ID" value="NZ_JAUHLN010000002.1"/>
</dbReference>
<evidence type="ECO:0000313" key="2">
    <source>
        <dbReference type="Proteomes" id="UP001168694"/>
    </source>
</evidence>
<dbReference type="InterPro" id="IPR007391">
    <property type="entry name" value="Vancomycin_resist_VanW"/>
</dbReference>
<sequence length="292" mass="32533">MLLSWLTGILLAVQPLNIPDSISLVHEGQTIAIVDRKDFMIPLPGTPVIDGEKLDLFTAKLEGQIYRPPLNARINESGGITSEKKGSMLYKKAFKERFYMSFFSKGPVKLEIPQLPVHPRVDSELLGNIRTNQLAHYVTYFNRSNESRSHNISLAAKAIDNHVVFPGETFSFNGVVGRRTSDKGYMRAPVIVRGELSEGVGGGICQVSSTLFNAVDRAGLHIVQRFSHSRLVPYVPKGRDATVSWYGPDFRFQNRFNQPILIRAKAYGGSMMVMISSSDVIHVPPKKSTNMR</sequence>
<protein>
    <submittedName>
        <fullName evidence="1">VanW family protein</fullName>
    </submittedName>
</protein>
<keyword evidence="2" id="KW-1185">Reference proteome</keyword>
<gene>
    <name evidence="1" type="ORF">QYF49_14695</name>
</gene>
<dbReference type="Proteomes" id="UP001168694">
    <property type="component" value="Unassembled WGS sequence"/>
</dbReference>
<dbReference type="InterPro" id="IPR052913">
    <property type="entry name" value="Glycopeptide_resist_protein"/>
</dbReference>
<name>A0ABT8E8J7_9BACL</name>
<dbReference type="PANTHER" id="PTHR35788">
    <property type="entry name" value="EXPORTED PROTEIN-RELATED"/>
    <property type="match status" value="1"/>
</dbReference>
<organism evidence="1 2">
    <name type="scientific">Fictibacillus terranigra</name>
    <dbReference type="NCBI Taxonomy" id="3058424"/>
    <lineage>
        <taxon>Bacteria</taxon>
        <taxon>Bacillati</taxon>
        <taxon>Bacillota</taxon>
        <taxon>Bacilli</taxon>
        <taxon>Bacillales</taxon>
        <taxon>Fictibacillaceae</taxon>
        <taxon>Fictibacillus</taxon>
    </lineage>
</organism>
<comment type="caution">
    <text evidence="1">The sequence shown here is derived from an EMBL/GenBank/DDBJ whole genome shotgun (WGS) entry which is preliminary data.</text>
</comment>
<accession>A0ABT8E8J7</accession>